<dbReference type="RefSeq" id="WP_249770157.1">
    <property type="nucleotide sequence ID" value="NZ_CP097332.1"/>
</dbReference>
<dbReference type="Gene3D" id="3.30.2010.20">
    <property type="match status" value="1"/>
</dbReference>
<protein>
    <submittedName>
        <fullName evidence="2">Metallopeptidase family protein</fullName>
    </submittedName>
</protein>
<keyword evidence="3" id="KW-1185">Reference proteome</keyword>
<evidence type="ECO:0000313" key="3">
    <source>
        <dbReference type="Proteomes" id="UP001056336"/>
    </source>
</evidence>
<reference evidence="2" key="2">
    <citation type="submission" date="2022-05" db="EMBL/GenBank/DDBJ databases">
        <authorList>
            <person name="Kim J.-S."/>
            <person name="Lee K."/>
            <person name="Suh M."/>
            <person name="Eom M."/>
            <person name="Kim J.-S."/>
            <person name="Kim D.-S."/>
            <person name="Ko S.-H."/>
            <person name="Shin Y."/>
            <person name="Lee J.-S."/>
        </authorList>
    </citation>
    <scope>NUCLEOTIDE SEQUENCE</scope>
    <source>
        <strain evidence="2">N237</strain>
    </source>
</reference>
<reference evidence="2" key="1">
    <citation type="journal article" date="2018" name="Int. J. Syst. Evol. Microbiol.">
        <title>Jatrophihabitans telluris sp. nov., isolated from sediment soil of lava forest wetlands and the emended description of the genus Jatrophihabitans.</title>
        <authorList>
            <person name="Lee K.C."/>
            <person name="Suh M.K."/>
            <person name="Eom M.K."/>
            <person name="Kim K.K."/>
            <person name="Kim J.S."/>
            <person name="Kim D.S."/>
            <person name="Ko S.H."/>
            <person name="Shin Y.K."/>
            <person name="Lee J.S."/>
        </authorList>
    </citation>
    <scope>NUCLEOTIDE SEQUENCE</scope>
    <source>
        <strain evidence="2">N237</strain>
    </source>
</reference>
<feature type="compositionally biased region" description="Low complexity" evidence="1">
    <location>
        <begin position="1"/>
        <end position="10"/>
    </location>
</feature>
<sequence length="159" mass="17634">MSTPAPGRAGRPPRRVGGRRDRRGRGVRGMLTPLGLPVSASRSDRFDAMVLAAVEHVQPRVGERLREVEFAVEDVPGFAADGTNADEWDVLDDNEVPLSRLYRTGLPELKGPVVVLYRRPLETRARRPEELADLIHDIVVEQVARLFDISPDDIDPPLA</sequence>
<proteinExistence type="predicted"/>
<dbReference type="SUPFAM" id="SSF55486">
    <property type="entry name" value="Metalloproteases ('zincins'), catalytic domain"/>
    <property type="match status" value="1"/>
</dbReference>
<dbReference type="Proteomes" id="UP001056336">
    <property type="component" value="Chromosome"/>
</dbReference>
<dbReference type="InterPro" id="IPR010428">
    <property type="entry name" value="Zincin_1"/>
</dbReference>
<gene>
    <name evidence="2" type="ORF">M6D93_14685</name>
</gene>
<feature type="compositionally biased region" description="Basic residues" evidence="1">
    <location>
        <begin position="11"/>
        <end position="26"/>
    </location>
</feature>
<feature type="region of interest" description="Disordered" evidence="1">
    <location>
        <begin position="1"/>
        <end position="34"/>
    </location>
</feature>
<name>A0ABY4QW64_9ACTN</name>
<accession>A0ABY4QW64</accession>
<dbReference type="Pfam" id="PF06262">
    <property type="entry name" value="Zincin_1"/>
    <property type="match status" value="1"/>
</dbReference>
<dbReference type="CDD" id="cd12954">
    <property type="entry name" value="MMP_TTHA0227_like_1"/>
    <property type="match status" value="1"/>
</dbReference>
<dbReference type="EMBL" id="CP097332">
    <property type="protein sequence ID" value="UQX87539.1"/>
    <property type="molecule type" value="Genomic_DNA"/>
</dbReference>
<organism evidence="2 3">
    <name type="scientific">Jatrophihabitans telluris</name>
    <dbReference type="NCBI Taxonomy" id="2038343"/>
    <lineage>
        <taxon>Bacteria</taxon>
        <taxon>Bacillati</taxon>
        <taxon>Actinomycetota</taxon>
        <taxon>Actinomycetes</taxon>
        <taxon>Jatrophihabitantales</taxon>
        <taxon>Jatrophihabitantaceae</taxon>
        <taxon>Jatrophihabitans</taxon>
    </lineage>
</organism>
<evidence type="ECO:0000256" key="1">
    <source>
        <dbReference type="SAM" id="MobiDB-lite"/>
    </source>
</evidence>
<evidence type="ECO:0000313" key="2">
    <source>
        <dbReference type="EMBL" id="UQX87539.1"/>
    </source>
</evidence>
<dbReference type="InterPro" id="IPR038555">
    <property type="entry name" value="Zincin_1_sf"/>
</dbReference>